<dbReference type="Gene3D" id="3.10.10.10">
    <property type="entry name" value="HIV Type 1 Reverse Transcriptase, subunit A, domain 1"/>
    <property type="match status" value="1"/>
</dbReference>
<protein>
    <recommendedName>
        <fullName evidence="4">Reverse transcriptase domain-containing protein</fullName>
    </recommendedName>
</protein>
<dbReference type="Proteomes" id="UP000054107">
    <property type="component" value="Unassembled WGS sequence"/>
</dbReference>
<dbReference type="OrthoDB" id="2286148at2759"/>
<accession>A0A0B7N9A0</accession>
<evidence type="ECO:0000313" key="3">
    <source>
        <dbReference type="Proteomes" id="UP000054107"/>
    </source>
</evidence>
<dbReference type="PANTHER" id="PTHR33066:SF2">
    <property type="entry name" value="FILAGGRIN-2-LIKE"/>
    <property type="match status" value="1"/>
</dbReference>
<dbReference type="SUPFAM" id="SSF56672">
    <property type="entry name" value="DNA/RNA polymerases"/>
    <property type="match status" value="1"/>
</dbReference>
<dbReference type="InterPro" id="IPR043128">
    <property type="entry name" value="Rev_trsase/Diguanyl_cyclase"/>
</dbReference>
<dbReference type="AlphaFoldDB" id="A0A0B7N9A0"/>
<reference evidence="2 3" key="1">
    <citation type="submission" date="2014-09" db="EMBL/GenBank/DDBJ databases">
        <authorList>
            <person name="Ellenberger Sabrina"/>
        </authorList>
    </citation>
    <scope>NUCLEOTIDE SEQUENCE [LARGE SCALE GENOMIC DNA]</scope>
    <source>
        <strain evidence="2 3">CBS 412.66</strain>
    </source>
</reference>
<dbReference type="Gene3D" id="3.30.70.270">
    <property type="match status" value="1"/>
</dbReference>
<feature type="region of interest" description="Disordered" evidence="1">
    <location>
        <begin position="819"/>
        <end position="842"/>
    </location>
</feature>
<gene>
    <name evidence="2" type="primary">PARPA_09263.1 scaffold 35931</name>
</gene>
<proteinExistence type="predicted"/>
<sequence>MSSLEEQFSLLQQQFAALQAQLGNASAATPMQSEDATASIPQHSFGTRPHYDWSPSATLTEFMELDVPLHTSKPLSDTDRKSIIEAYPPMAHIDYKAPTTIPTAERAMNKGQKLEDNSLKHLQYLLSAVFRPLDILTHEMFTHDSGNPNLERYGTMLRDIRHFLIHVCSSMTHQRNNIALHEFQSTLIQQTAARRATREATGIRRQHRRSTLAAGWFQQQQQQHQLQHHRQHYLSSAQQQEKQQPFSPINLQTTTATSISATSTSDPVGGRLSQFYPAWANILTTPLVKNIIRNGYNIHFHTIPPTTTTPSSIQPFGTEQVHLIDQAITDLLNKQAIKPVSDQEVRQTPGFYSSLFVIPKKDGGIRPVFNLKRLNQYLHAPHFKMETIKEVTHMIQKNDYLLSIDLSDVFFSYCPPSGLPPTPSPEVVIPSLPVLYSCLRFGYSPLYLCQNMPPHFGMGTIPRNAYLGLSGRLDSGGINQGTGTPTGNTGSTTITETGMDCQFQEVSPPTDSATRTPRFLIEYHNNAGISSTEEIAGSTPLYQTNSGPPSTPDPPSTTQHHHANTGSNLCNIPGSPLHSPPVILQESDGEIRQGLGSSCGNGPSQSGRAPMVVSQPEEVEWTVVSSLNTNRDRICGRQQHRLGLQLETSESLGVMDTRRSIPINQLAGTSSSVLCVEDISDSNQLHDSHSHGQHYQPVIYQQPRRHSFSSDAGTSDSGLELVHSAQHHDTSSTYPRYTQYRGRYGISENILQKPMANSSVCLSANQRNVGTLLDRPLRRQDNQVITKVRVLATGSGRYPYGCLHDSLEHLDEAVREPALEPDLSCPPQDSTGETSSSIPSSPVLAERHLVPPSPTAGSYIALDAPLMRNSDDLSQDPSPSDSSELDALRMAIIRDQLWKANLNEQAIADLLAQKFAKTATNRLYQLVNFLAYMRQQHDLQVTTLKTLRAAVGHLHDDPNSLPEAPLVNSYFDSLSRQAAPVSIHRDTVDISPSIEN</sequence>
<dbReference type="InterPro" id="IPR043502">
    <property type="entry name" value="DNA/RNA_pol_sf"/>
</dbReference>
<dbReference type="PANTHER" id="PTHR33066">
    <property type="entry name" value="INTEGRASE_SAM-LIKE_N DOMAIN-CONTAINING PROTEIN"/>
    <property type="match status" value="1"/>
</dbReference>
<keyword evidence="3" id="KW-1185">Reference proteome</keyword>
<evidence type="ECO:0000313" key="2">
    <source>
        <dbReference type="EMBL" id="CEP15065.1"/>
    </source>
</evidence>
<organism evidence="2 3">
    <name type="scientific">Parasitella parasitica</name>
    <dbReference type="NCBI Taxonomy" id="35722"/>
    <lineage>
        <taxon>Eukaryota</taxon>
        <taxon>Fungi</taxon>
        <taxon>Fungi incertae sedis</taxon>
        <taxon>Mucoromycota</taxon>
        <taxon>Mucoromycotina</taxon>
        <taxon>Mucoromycetes</taxon>
        <taxon>Mucorales</taxon>
        <taxon>Mucorineae</taxon>
        <taxon>Mucoraceae</taxon>
        <taxon>Parasitella</taxon>
    </lineage>
</organism>
<dbReference type="EMBL" id="LN731842">
    <property type="protein sequence ID" value="CEP15065.1"/>
    <property type="molecule type" value="Genomic_DNA"/>
</dbReference>
<name>A0A0B7N9A0_9FUNG</name>
<evidence type="ECO:0000256" key="1">
    <source>
        <dbReference type="SAM" id="MobiDB-lite"/>
    </source>
</evidence>
<evidence type="ECO:0008006" key="4">
    <source>
        <dbReference type="Google" id="ProtNLM"/>
    </source>
</evidence>
<feature type="region of interest" description="Disordered" evidence="1">
    <location>
        <begin position="538"/>
        <end position="614"/>
    </location>
</feature>
<feature type="compositionally biased region" description="Polar residues" evidence="1">
    <location>
        <begin position="595"/>
        <end position="607"/>
    </location>
</feature>